<name>A0ACA9RQ54_9GLOM</name>
<dbReference type="EMBL" id="CAJVQC010063131">
    <property type="protein sequence ID" value="CAG8803382.1"/>
    <property type="molecule type" value="Genomic_DNA"/>
</dbReference>
<evidence type="ECO:0000313" key="1">
    <source>
        <dbReference type="EMBL" id="CAG8803382.1"/>
    </source>
</evidence>
<keyword evidence="2" id="KW-1185">Reference proteome</keyword>
<evidence type="ECO:0000313" key="2">
    <source>
        <dbReference type="Proteomes" id="UP000789920"/>
    </source>
</evidence>
<sequence length="226" mass="26352">YLPRPFADLVSNLTCYISGAHEFSTINSCVKQFLLSQSPSDAVIYRKQVWILLMSFPKWHYWIIEVIFDELLFPEISELEEPIHYLAWLVCPRDDIAIITLTNTIVDIIISVRECLSVSQHRNERILSCLERYKPIFANQMILVDVVLGLWPVTNSLDLMKKLVNFCIENHNEQLNVLSRQNDSVNLTTLTLILDYFYETQVTENNPEMKDFLNNLQELYKSSLSS</sequence>
<comment type="caution">
    <text evidence="1">The sequence shown here is derived from an EMBL/GenBank/DDBJ whole genome shotgun (WGS) entry which is preliminary data.</text>
</comment>
<proteinExistence type="predicted"/>
<feature type="non-terminal residue" evidence="1">
    <location>
        <position position="1"/>
    </location>
</feature>
<gene>
    <name evidence="1" type="ORF">RPERSI_LOCUS21511</name>
</gene>
<protein>
    <submittedName>
        <fullName evidence="1">27303_t:CDS:1</fullName>
    </submittedName>
</protein>
<reference evidence="1" key="1">
    <citation type="submission" date="2021-06" db="EMBL/GenBank/DDBJ databases">
        <authorList>
            <person name="Kallberg Y."/>
            <person name="Tangrot J."/>
            <person name="Rosling A."/>
        </authorList>
    </citation>
    <scope>NUCLEOTIDE SEQUENCE</scope>
    <source>
        <strain evidence="1">MA461A</strain>
    </source>
</reference>
<organism evidence="1 2">
    <name type="scientific">Racocetra persica</name>
    <dbReference type="NCBI Taxonomy" id="160502"/>
    <lineage>
        <taxon>Eukaryota</taxon>
        <taxon>Fungi</taxon>
        <taxon>Fungi incertae sedis</taxon>
        <taxon>Mucoromycota</taxon>
        <taxon>Glomeromycotina</taxon>
        <taxon>Glomeromycetes</taxon>
        <taxon>Diversisporales</taxon>
        <taxon>Gigasporaceae</taxon>
        <taxon>Racocetra</taxon>
    </lineage>
</organism>
<feature type="non-terminal residue" evidence="1">
    <location>
        <position position="226"/>
    </location>
</feature>
<dbReference type="Proteomes" id="UP000789920">
    <property type="component" value="Unassembled WGS sequence"/>
</dbReference>
<accession>A0ACA9RQ54</accession>